<evidence type="ECO:0000313" key="3">
    <source>
        <dbReference type="Proteomes" id="UP000245468"/>
    </source>
</evidence>
<dbReference type="PROSITE" id="PS51257">
    <property type="entry name" value="PROKAR_LIPOPROTEIN"/>
    <property type="match status" value="1"/>
</dbReference>
<proteinExistence type="predicted"/>
<name>A0A2S2DVJ8_9BACT</name>
<dbReference type="InterPro" id="IPR019734">
    <property type="entry name" value="TPR_rpt"/>
</dbReference>
<gene>
    <name evidence="2" type="ORF">HME7025_01483</name>
</gene>
<dbReference type="Pfam" id="PF12895">
    <property type="entry name" value="ANAPC3"/>
    <property type="match status" value="1"/>
</dbReference>
<dbReference type="PANTHER" id="PTHR12558">
    <property type="entry name" value="CELL DIVISION CYCLE 16,23,27"/>
    <property type="match status" value="1"/>
</dbReference>
<organism evidence="2 3">
    <name type="scientific">Aquirufa nivalisilvae</name>
    <dbReference type="NCBI Taxonomy" id="2516557"/>
    <lineage>
        <taxon>Bacteria</taxon>
        <taxon>Pseudomonadati</taxon>
        <taxon>Bacteroidota</taxon>
        <taxon>Cytophagia</taxon>
        <taxon>Cytophagales</taxon>
        <taxon>Flectobacillaceae</taxon>
        <taxon>Aquirufa</taxon>
    </lineage>
</organism>
<dbReference type="AlphaFoldDB" id="A0A2S2DVJ8"/>
<dbReference type="KEGG" id="psez:HME7025_01483"/>
<keyword evidence="1" id="KW-0802">TPR repeat</keyword>
<dbReference type="PROSITE" id="PS50005">
    <property type="entry name" value="TPR"/>
    <property type="match status" value="1"/>
</dbReference>
<dbReference type="SMART" id="SM00028">
    <property type="entry name" value="TPR"/>
    <property type="match status" value="4"/>
</dbReference>
<sequence length="371" mass="43089">MVSFGNRYRFLIFSWIGLLGLSFFLLSCETNQDSKGEKIPPSTAFLKGEDPQRVIQYVSAILEDKPSSSLYYIRSKAYFTQRKYLKAYEDIQRALQIESGDLDFLFLSAQIHYHLEEYTDALKDAKSLEEAGFSAPGLWILLAEIYAQQKQTKMANYYLAKSLKVGLSPKDRAYVYTLRNLSVGDTLAWMKSVRDSSNIYLSETPLARLYFQHQGVRVPLMIYQAQLLAARKKYPNDPHLLRFWARFLAQIRQIPRAEKVYASVLASFSNNISLFAELGNFYFKNRDYYKAIAFYDKVPNDNAFSSEAMFTKSICWLYLGERLKSIELLDSAQRLYPADARFKSLRYRLMNRNIDSTRAQRDSLYTETPEN</sequence>
<evidence type="ECO:0000313" key="2">
    <source>
        <dbReference type="EMBL" id="AWL09339.1"/>
    </source>
</evidence>
<dbReference type="PANTHER" id="PTHR12558:SF13">
    <property type="entry name" value="CELL DIVISION CYCLE PROTEIN 27 HOMOLOG"/>
    <property type="match status" value="1"/>
</dbReference>
<dbReference type="SUPFAM" id="SSF48452">
    <property type="entry name" value="TPR-like"/>
    <property type="match status" value="2"/>
</dbReference>
<evidence type="ECO:0008006" key="4">
    <source>
        <dbReference type="Google" id="ProtNLM"/>
    </source>
</evidence>
<dbReference type="EMBL" id="CP029346">
    <property type="protein sequence ID" value="AWL09339.1"/>
    <property type="molecule type" value="Genomic_DNA"/>
</dbReference>
<dbReference type="InterPro" id="IPR011990">
    <property type="entry name" value="TPR-like_helical_dom_sf"/>
</dbReference>
<dbReference type="RefSeq" id="WP_161956224.1">
    <property type="nucleotide sequence ID" value="NZ_CP029346.1"/>
</dbReference>
<dbReference type="Gene3D" id="1.25.40.10">
    <property type="entry name" value="Tetratricopeptide repeat domain"/>
    <property type="match status" value="2"/>
</dbReference>
<reference evidence="3" key="1">
    <citation type="submission" date="2018-05" db="EMBL/GenBank/DDBJ databases">
        <title>Pseudarcicella sp. HME7025 Genome sequencing and assembly.</title>
        <authorList>
            <person name="Kim H."/>
            <person name="Kang H."/>
            <person name="Joh K."/>
        </authorList>
    </citation>
    <scope>NUCLEOTIDE SEQUENCE [LARGE SCALE GENOMIC DNA]</scope>
    <source>
        <strain evidence="3">HME7025</strain>
    </source>
</reference>
<protein>
    <recommendedName>
        <fullName evidence="4">Tetratricopeptide repeat protein</fullName>
    </recommendedName>
</protein>
<keyword evidence="3" id="KW-1185">Reference proteome</keyword>
<evidence type="ECO:0000256" key="1">
    <source>
        <dbReference type="PROSITE-ProRule" id="PRU00339"/>
    </source>
</evidence>
<accession>A0A2S2DVJ8</accession>
<feature type="repeat" description="TPR" evidence="1">
    <location>
        <begin position="68"/>
        <end position="101"/>
    </location>
</feature>
<dbReference type="Proteomes" id="UP000245468">
    <property type="component" value="Chromosome"/>
</dbReference>